<evidence type="ECO:0000313" key="3">
    <source>
        <dbReference type="Proteomes" id="UP000828390"/>
    </source>
</evidence>
<feature type="coiled-coil region" evidence="1">
    <location>
        <begin position="148"/>
        <end position="175"/>
    </location>
</feature>
<protein>
    <submittedName>
        <fullName evidence="2">Uncharacterized protein</fullName>
    </submittedName>
</protein>
<dbReference type="Proteomes" id="UP000828390">
    <property type="component" value="Unassembled WGS sequence"/>
</dbReference>
<organism evidence="2 3">
    <name type="scientific">Dreissena polymorpha</name>
    <name type="common">Zebra mussel</name>
    <name type="synonym">Mytilus polymorpha</name>
    <dbReference type="NCBI Taxonomy" id="45954"/>
    <lineage>
        <taxon>Eukaryota</taxon>
        <taxon>Metazoa</taxon>
        <taxon>Spiralia</taxon>
        <taxon>Lophotrochozoa</taxon>
        <taxon>Mollusca</taxon>
        <taxon>Bivalvia</taxon>
        <taxon>Autobranchia</taxon>
        <taxon>Heteroconchia</taxon>
        <taxon>Euheterodonta</taxon>
        <taxon>Imparidentia</taxon>
        <taxon>Neoheterodontei</taxon>
        <taxon>Myida</taxon>
        <taxon>Dreissenoidea</taxon>
        <taxon>Dreissenidae</taxon>
        <taxon>Dreissena</taxon>
    </lineage>
</organism>
<accession>A0A9D4KZ19</accession>
<dbReference type="AlphaFoldDB" id="A0A9D4KZ19"/>
<reference evidence="2" key="2">
    <citation type="submission" date="2020-11" db="EMBL/GenBank/DDBJ databases">
        <authorList>
            <person name="McCartney M.A."/>
            <person name="Auch B."/>
            <person name="Kono T."/>
            <person name="Mallez S."/>
            <person name="Becker A."/>
            <person name="Gohl D.M."/>
            <person name="Silverstein K.A.T."/>
            <person name="Koren S."/>
            <person name="Bechman K.B."/>
            <person name="Herman A."/>
            <person name="Abrahante J.E."/>
            <person name="Garbe J."/>
        </authorList>
    </citation>
    <scope>NUCLEOTIDE SEQUENCE</scope>
    <source>
        <strain evidence="2">Duluth1</strain>
        <tissue evidence="2">Whole animal</tissue>
    </source>
</reference>
<evidence type="ECO:0000313" key="2">
    <source>
        <dbReference type="EMBL" id="KAH3848765.1"/>
    </source>
</evidence>
<reference evidence="2" key="1">
    <citation type="journal article" date="2019" name="bioRxiv">
        <title>The Genome of the Zebra Mussel, Dreissena polymorpha: A Resource for Invasive Species Research.</title>
        <authorList>
            <person name="McCartney M.A."/>
            <person name="Auch B."/>
            <person name="Kono T."/>
            <person name="Mallez S."/>
            <person name="Zhang Y."/>
            <person name="Obille A."/>
            <person name="Becker A."/>
            <person name="Abrahante J.E."/>
            <person name="Garbe J."/>
            <person name="Badalamenti J.P."/>
            <person name="Herman A."/>
            <person name="Mangelson H."/>
            <person name="Liachko I."/>
            <person name="Sullivan S."/>
            <person name="Sone E.D."/>
            <person name="Koren S."/>
            <person name="Silverstein K.A.T."/>
            <person name="Beckman K.B."/>
            <person name="Gohl D.M."/>
        </authorList>
    </citation>
    <scope>NUCLEOTIDE SEQUENCE</scope>
    <source>
        <strain evidence="2">Duluth1</strain>
        <tissue evidence="2">Whole animal</tissue>
    </source>
</reference>
<comment type="caution">
    <text evidence="2">The sequence shown here is derived from an EMBL/GenBank/DDBJ whole genome shotgun (WGS) entry which is preliminary data.</text>
</comment>
<keyword evidence="1" id="KW-0175">Coiled coil</keyword>
<keyword evidence="3" id="KW-1185">Reference proteome</keyword>
<proteinExistence type="predicted"/>
<name>A0A9D4KZ19_DREPO</name>
<dbReference type="EMBL" id="JAIWYP010000003">
    <property type="protein sequence ID" value="KAH3848765.1"/>
    <property type="molecule type" value="Genomic_DNA"/>
</dbReference>
<gene>
    <name evidence="2" type="ORF">DPMN_091145</name>
</gene>
<sequence length="224" mass="25583">MEYFDMIQRIEKRFGYQDLPETATIAFNTARQDVEVHLDGWAGRIMTLAAKAFRDLPEDYMYSQAILSFCHGCSHKEAGEVAANANPSTIEAAVDKVKWAVHTHTAVHCRAKRDVRQTTVHESSQGWSVYEVKEEPQSQTGQSKLTRLGACEKRLDTIEKQISQIKNSADTILERRPYCQSRSASQYPNRPSPTLQCFNCKENHYITDCPRRKSDNSKCVQFTE</sequence>
<evidence type="ECO:0000256" key="1">
    <source>
        <dbReference type="SAM" id="Coils"/>
    </source>
</evidence>